<proteinExistence type="predicted"/>
<dbReference type="EMBL" id="SJST01000001">
    <property type="protein sequence ID" value="TCD16542.1"/>
    <property type="molecule type" value="Genomic_DNA"/>
</dbReference>
<dbReference type="InterPro" id="IPR026336">
    <property type="entry name" value="PdeM-like"/>
</dbReference>
<sequence>MRAALKTVDQVTAGEALALSFDDAEVLLDPAGVAYFVEHRILAVSDLHLEKGSSYARRRVYLPPYDTAATLARLAAMVAKYDPATIISLGDGFHDKDASARLGHEARDAIAAIAARRELIWVTGNHDPLPPANVPGDSVEMLAFGRTVFRHIPDASEFGHEVCGHLHPCARIVGGGRSVRRPCFASDGIRLIMPSFGVFTGGLNVCDDEFAGLFEMSRFRAYMLGKDRVFAVGARKLHGD</sequence>
<keyword evidence="2" id="KW-0436">Ligase</keyword>
<dbReference type="GO" id="GO:0004519">
    <property type="term" value="F:endonuclease activity"/>
    <property type="evidence" value="ECO:0007669"/>
    <property type="project" value="UniProtKB-KW"/>
</dbReference>
<dbReference type="RefSeq" id="WP_131565500.1">
    <property type="nucleotide sequence ID" value="NZ_JAINFK010000001.1"/>
</dbReference>
<dbReference type="AlphaFoldDB" id="A0A4V2MP70"/>
<keyword evidence="2" id="KW-0540">Nuclease</keyword>
<accession>A0A4V2MP70</accession>
<dbReference type="InterPro" id="IPR004843">
    <property type="entry name" value="Calcineurin-like_PHP"/>
</dbReference>
<comment type="caution">
    <text evidence="2">The sequence shown here is derived from an EMBL/GenBank/DDBJ whole genome shotgun (WGS) entry which is preliminary data.</text>
</comment>
<evidence type="ECO:0000313" key="2">
    <source>
        <dbReference type="EMBL" id="TCD16542.1"/>
    </source>
</evidence>
<dbReference type="SUPFAM" id="SSF56300">
    <property type="entry name" value="Metallo-dependent phosphatases"/>
    <property type="match status" value="1"/>
</dbReference>
<gene>
    <name evidence="2" type="primary">pdeM</name>
    <name evidence="2" type="ORF">E0D97_03735</name>
</gene>
<dbReference type="Gene3D" id="3.60.21.10">
    <property type="match status" value="1"/>
</dbReference>
<dbReference type="Proteomes" id="UP000291301">
    <property type="component" value="Unassembled WGS sequence"/>
</dbReference>
<dbReference type="InterPro" id="IPR029052">
    <property type="entry name" value="Metallo-depent_PP-like"/>
</dbReference>
<feature type="domain" description="Calcineurin-like phosphoesterase" evidence="1">
    <location>
        <begin position="40"/>
        <end position="156"/>
    </location>
</feature>
<organism evidence="2 3">
    <name type="scientific">Oricola cellulosilytica</name>
    <dbReference type="NCBI Taxonomy" id="1429082"/>
    <lineage>
        <taxon>Bacteria</taxon>
        <taxon>Pseudomonadati</taxon>
        <taxon>Pseudomonadota</taxon>
        <taxon>Alphaproteobacteria</taxon>
        <taxon>Hyphomicrobiales</taxon>
        <taxon>Ahrensiaceae</taxon>
        <taxon>Oricola</taxon>
    </lineage>
</organism>
<keyword evidence="2" id="KW-0255">Endonuclease</keyword>
<dbReference type="OrthoDB" id="9795838at2"/>
<evidence type="ECO:0000259" key="1">
    <source>
        <dbReference type="Pfam" id="PF00149"/>
    </source>
</evidence>
<protein>
    <submittedName>
        <fullName evidence="2">Ligase-associated DNA damage response endonuclease PdeM</fullName>
        <ecNumber evidence="2">3.1.-.-</ecNumber>
    </submittedName>
</protein>
<dbReference type="PANTHER" id="PTHR39323">
    <property type="entry name" value="BLR1149 PROTEIN"/>
    <property type="match status" value="1"/>
</dbReference>
<dbReference type="PIRSF" id="PIRSF000887">
    <property type="entry name" value="Pesterase_MJ0037"/>
    <property type="match status" value="1"/>
</dbReference>
<evidence type="ECO:0000313" key="3">
    <source>
        <dbReference type="Proteomes" id="UP000291301"/>
    </source>
</evidence>
<reference evidence="2 3" key="1">
    <citation type="journal article" date="2015" name="Antonie Van Leeuwenhoek">
        <title>Oricola cellulosilytica gen. nov., sp. nov., a cellulose-degrading bacterium of the family Phyllobacteriaceae isolated from surface seashore water, and emended descriptions of Mesorhizobium loti and Phyllobacterium myrsinacearum.</title>
        <authorList>
            <person name="Hameed A."/>
            <person name="Shahina M."/>
            <person name="Lai W.A."/>
            <person name="Lin S.Y."/>
            <person name="Young L.S."/>
            <person name="Liu Y.C."/>
            <person name="Hsu Y.H."/>
            <person name="Young C.C."/>
        </authorList>
    </citation>
    <scope>NUCLEOTIDE SEQUENCE [LARGE SCALE GENOMIC DNA]</scope>
    <source>
        <strain evidence="2 3">KCTC 52183</strain>
    </source>
</reference>
<dbReference type="GO" id="GO:0016787">
    <property type="term" value="F:hydrolase activity"/>
    <property type="evidence" value="ECO:0007669"/>
    <property type="project" value="UniProtKB-KW"/>
</dbReference>
<dbReference type="PANTHER" id="PTHR39323:SF1">
    <property type="entry name" value="BLR1149 PROTEIN"/>
    <property type="match status" value="1"/>
</dbReference>
<dbReference type="EC" id="3.1.-.-" evidence="2"/>
<dbReference type="Pfam" id="PF00149">
    <property type="entry name" value="Metallophos"/>
    <property type="match status" value="1"/>
</dbReference>
<name>A0A4V2MP70_9HYPH</name>
<keyword evidence="2" id="KW-0378">Hydrolase</keyword>
<dbReference type="NCBIfam" id="TIGR04123">
    <property type="entry name" value="P_estr_lig_assc"/>
    <property type="match status" value="1"/>
</dbReference>
<keyword evidence="3" id="KW-1185">Reference proteome</keyword>
<dbReference type="InterPro" id="IPR024173">
    <property type="entry name" value="Pesterase_MJ0037-like"/>
</dbReference>
<dbReference type="GO" id="GO:0016874">
    <property type="term" value="F:ligase activity"/>
    <property type="evidence" value="ECO:0007669"/>
    <property type="project" value="UniProtKB-KW"/>
</dbReference>